<comment type="caution">
    <text evidence="6">The sequence shown here is derived from an EMBL/GenBank/DDBJ whole genome shotgun (WGS) entry which is preliminary data.</text>
</comment>
<dbReference type="SMART" id="SM01179">
    <property type="entry name" value="DUF862"/>
    <property type="match status" value="1"/>
</dbReference>
<keyword evidence="3" id="KW-0378">Hydrolase</keyword>
<keyword evidence="2" id="KW-0645">Protease</keyword>
<evidence type="ECO:0000313" key="6">
    <source>
        <dbReference type="EMBL" id="GBM41797.1"/>
    </source>
</evidence>
<feature type="compositionally biased region" description="Basic and acidic residues" evidence="4">
    <location>
        <begin position="365"/>
        <end position="377"/>
    </location>
</feature>
<feature type="compositionally biased region" description="Low complexity" evidence="4">
    <location>
        <begin position="378"/>
        <end position="398"/>
    </location>
</feature>
<evidence type="ECO:0000256" key="3">
    <source>
        <dbReference type="ARBA" id="ARBA00022801"/>
    </source>
</evidence>
<name>A0A4Y2FLA1_ARAVE</name>
<reference evidence="6 7" key="1">
    <citation type="journal article" date="2019" name="Sci. Rep.">
        <title>Orb-weaving spider Araneus ventricosus genome elucidates the spidroin gene catalogue.</title>
        <authorList>
            <person name="Kono N."/>
            <person name="Nakamura H."/>
            <person name="Ohtoshi R."/>
            <person name="Moran D.A.P."/>
            <person name="Shinohara A."/>
            <person name="Yoshida Y."/>
            <person name="Fujiwara M."/>
            <person name="Mori M."/>
            <person name="Tomita M."/>
            <person name="Arakawa K."/>
        </authorList>
    </citation>
    <scope>NUCLEOTIDE SEQUENCE [LARGE SCALE GENOMIC DNA]</scope>
</reference>
<dbReference type="PANTHER" id="PTHR46114">
    <property type="entry name" value="APPLE DOMAIN-CONTAINING PROTEIN"/>
    <property type="match status" value="1"/>
</dbReference>
<feature type="compositionally biased region" description="Polar residues" evidence="4">
    <location>
        <begin position="465"/>
        <end position="478"/>
    </location>
</feature>
<dbReference type="InterPro" id="IPR042266">
    <property type="entry name" value="PPPDE_sf"/>
</dbReference>
<feature type="domain" description="PPPDE" evidence="5">
    <location>
        <begin position="102"/>
        <end position="297"/>
    </location>
</feature>
<dbReference type="EMBL" id="BGPR01000973">
    <property type="protein sequence ID" value="GBM41797.1"/>
    <property type="molecule type" value="Genomic_DNA"/>
</dbReference>
<sequence>MSDEERNGPMVNEIASLAKSMELEMDNNNIDKLVEEQSQELITKDLMTLHYVSRLYQKKVNASNTFVTSSRGLSEAKLKEGVFIGPDIRKIMKDENFETKMETNERKAWESFKLVITSFLGNKKDPNYKSIVEEMIKNFKILGCSMNLKVHFLDSHLDYFPENLSAVSEESGERFHQDIKEMERRYQGKWNVSMIAEYCWMLQRDHLCKVHKRKSDKRIFEGETILGEPDQILTLGKTELPYSVFLEYIFALGESTYRPGSYHLLEHNCNCFSQEVCQFITGGSIPEEIRELPQDISANKTLSNALKEYFNKLSLRAEGSRGISFGKSERVVAEEQRNGHDPAPKPQQNGTRRKKSSAGVNGHSKSKEQPTEQRPKEQSQSIEQPQQKPKEQSQPVEQQKPKDKSPPAEQQHPQQIIEEAQNSQEQAAAASAPPPAAQQPQTQKQSQPEEPSNMSNGTGAAEPTEPQSLPQEASNGVEASNGAARVHLDDEEDGQTNFTPRRQRRYEDPPVLFPNVDGPELLRRIMELVEGKLTPEENKDLNEFMEYLTTDGGAWALGSSHLEAIGRLLNDRNLHPEIPVLTLKMFQAAALKEDIILLLHQDREKHHLMTYFYKIESLSHEEQAEVCALMCNMCSNGSSFDWLTYISEWEEDGKPCNNCRVTVRVAVHGLLAEHPDTQVRGCALVYNLALKKELFDDVASELAMAVLQFLQIPPAEELLFQSLTALYRFMCISYNEIPALMKMMGPDVEAFRGASARIEPVVEEIQMKLRVAR</sequence>
<comment type="similarity">
    <text evidence="1">Belongs to the DeSI family.</text>
</comment>
<dbReference type="OrthoDB" id="21221at2759"/>
<keyword evidence="7" id="KW-1185">Reference proteome</keyword>
<accession>A0A4Y2FLA1</accession>
<gene>
    <name evidence="6" type="primary">desi1</name>
    <name evidence="6" type="ORF">AVEN_92015_1</name>
</gene>
<evidence type="ECO:0000256" key="2">
    <source>
        <dbReference type="ARBA" id="ARBA00022670"/>
    </source>
</evidence>
<dbReference type="Proteomes" id="UP000499080">
    <property type="component" value="Unassembled WGS sequence"/>
</dbReference>
<feature type="region of interest" description="Disordered" evidence="4">
    <location>
        <begin position="332"/>
        <end position="513"/>
    </location>
</feature>
<feature type="compositionally biased region" description="Low complexity" evidence="4">
    <location>
        <begin position="414"/>
        <end position="431"/>
    </location>
</feature>
<protein>
    <submittedName>
        <fullName evidence="6">Desumoylating isopeptidase 1</fullName>
    </submittedName>
</protein>
<proteinExistence type="inferred from homology"/>
<feature type="compositionally biased region" description="Low complexity" evidence="4">
    <location>
        <begin position="438"/>
        <end position="452"/>
    </location>
</feature>
<dbReference type="GO" id="GO:0008233">
    <property type="term" value="F:peptidase activity"/>
    <property type="evidence" value="ECO:0007669"/>
    <property type="project" value="UniProtKB-KW"/>
</dbReference>
<feature type="compositionally biased region" description="Basic and acidic residues" evidence="4">
    <location>
        <begin position="332"/>
        <end position="343"/>
    </location>
</feature>
<dbReference type="Pfam" id="PF05903">
    <property type="entry name" value="Peptidase_C97"/>
    <property type="match status" value="1"/>
</dbReference>
<evidence type="ECO:0000313" key="7">
    <source>
        <dbReference type="Proteomes" id="UP000499080"/>
    </source>
</evidence>
<dbReference type="GO" id="GO:0006508">
    <property type="term" value="P:proteolysis"/>
    <property type="evidence" value="ECO:0007669"/>
    <property type="project" value="UniProtKB-KW"/>
</dbReference>
<dbReference type="InterPro" id="IPR008580">
    <property type="entry name" value="PPPDE_dom"/>
</dbReference>
<dbReference type="AlphaFoldDB" id="A0A4Y2FLA1"/>
<evidence type="ECO:0000256" key="4">
    <source>
        <dbReference type="SAM" id="MobiDB-lite"/>
    </source>
</evidence>
<dbReference type="Gene3D" id="3.90.1720.30">
    <property type="entry name" value="PPPDE domains"/>
    <property type="match status" value="1"/>
</dbReference>
<evidence type="ECO:0000256" key="1">
    <source>
        <dbReference type="ARBA" id="ARBA00008140"/>
    </source>
</evidence>
<evidence type="ECO:0000259" key="5">
    <source>
        <dbReference type="PROSITE" id="PS51858"/>
    </source>
</evidence>
<dbReference type="PROSITE" id="PS51858">
    <property type="entry name" value="PPPDE"/>
    <property type="match status" value="1"/>
</dbReference>
<dbReference type="PANTHER" id="PTHR46114:SF1">
    <property type="entry name" value="ZAD DOMAIN-CONTAINING PROTEIN"/>
    <property type="match status" value="1"/>
</dbReference>
<organism evidence="6 7">
    <name type="scientific">Araneus ventricosus</name>
    <name type="common">Orbweaver spider</name>
    <name type="synonym">Epeira ventricosa</name>
    <dbReference type="NCBI Taxonomy" id="182803"/>
    <lineage>
        <taxon>Eukaryota</taxon>
        <taxon>Metazoa</taxon>
        <taxon>Ecdysozoa</taxon>
        <taxon>Arthropoda</taxon>
        <taxon>Chelicerata</taxon>
        <taxon>Arachnida</taxon>
        <taxon>Araneae</taxon>
        <taxon>Araneomorphae</taxon>
        <taxon>Entelegynae</taxon>
        <taxon>Araneoidea</taxon>
        <taxon>Araneidae</taxon>
        <taxon>Araneus</taxon>
    </lineage>
</organism>